<dbReference type="PANTHER" id="PTHR47784:SF4">
    <property type="entry name" value="ZN(II)2CYS6 TRANSCRIPTION FACTOR (EUROFUNG)"/>
    <property type="match status" value="1"/>
</dbReference>
<reference evidence="1" key="1">
    <citation type="submission" date="2020-03" db="EMBL/GenBank/DDBJ databases">
        <authorList>
            <person name="He L."/>
        </authorList>
    </citation>
    <scope>NUCLEOTIDE SEQUENCE</scope>
    <source>
        <strain evidence="1">CkLH20</strain>
    </source>
</reference>
<dbReference type="AlphaFoldDB" id="A0A9P6I1D3"/>
<organism evidence="1 2">
    <name type="scientific">Colletotrichum karsti</name>
    <dbReference type="NCBI Taxonomy" id="1095194"/>
    <lineage>
        <taxon>Eukaryota</taxon>
        <taxon>Fungi</taxon>
        <taxon>Dikarya</taxon>
        <taxon>Ascomycota</taxon>
        <taxon>Pezizomycotina</taxon>
        <taxon>Sordariomycetes</taxon>
        <taxon>Hypocreomycetidae</taxon>
        <taxon>Glomerellales</taxon>
        <taxon>Glomerellaceae</taxon>
        <taxon>Colletotrichum</taxon>
        <taxon>Colletotrichum boninense species complex</taxon>
    </lineage>
</organism>
<evidence type="ECO:0000313" key="1">
    <source>
        <dbReference type="EMBL" id="KAF9873056.1"/>
    </source>
</evidence>
<comment type="caution">
    <text evidence="1">The sequence shown here is derived from an EMBL/GenBank/DDBJ whole genome shotgun (WGS) entry which is preliminary data.</text>
</comment>
<dbReference type="EMBL" id="JAATWM020000034">
    <property type="protein sequence ID" value="KAF9873056.1"/>
    <property type="molecule type" value="Genomic_DNA"/>
</dbReference>
<dbReference type="OrthoDB" id="4937900at2759"/>
<name>A0A9P6I1D3_9PEZI</name>
<dbReference type="RefSeq" id="XP_038742517.1">
    <property type="nucleotide sequence ID" value="XM_038892281.1"/>
</dbReference>
<evidence type="ECO:0000313" key="2">
    <source>
        <dbReference type="Proteomes" id="UP000781932"/>
    </source>
</evidence>
<sequence length="323" mass="36428">MPDSTASTSSFVPPVRSDAVFNECYSLFHLDLLHHFQGPLTNVTVSIQSELARILRVTYTEALRAPYLMDEVLAFASAHKSTVAQDSDSKALYQNESTRLQTRAISQLSLTNEDVNEDNFLPLFAFSLLLGQHVLFDVFSNPTSLTSVIDRFVQFLGLHHGISMITSQSIDRFTGLLQDLVPTDPVHFQVKVASLGRGTECQGLLQRLSESDLSESTKSVYADAVKILQYLFDTLESSDSRRYVAVQEWPVRISQDYISLLQQRRPEALVIMGYYAVLLHRAKDYWPVGDSGRFLIKVISNHLGSYWSDLLEWPNQELGLDET</sequence>
<dbReference type="Proteomes" id="UP000781932">
    <property type="component" value="Unassembled WGS sequence"/>
</dbReference>
<proteinExistence type="predicted"/>
<reference evidence="1" key="2">
    <citation type="submission" date="2020-11" db="EMBL/GenBank/DDBJ databases">
        <title>Whole genome sequencing of Colletotrichum sp.</title>
        <authorList>
            <person name="Li H."/>
        </authorList>
    </citation>
    <scope>NUCLEOTIDE SEQUENCE</scope>
    <source>
        <strain evidence="1">CkLH20</strain>
    </source>
</reference>
<gene>
    <name evidence="1" type="ORF">CkaCkLH20_09566</name>
</gene>
<dbReference type="GeneID" id="62165355"/>
<keyword evidence="2" id="KW-1185">Reference proteome</keyword>
<protein>
    <submittedName>
        <fullName evidence="1">C6 finger domain-containing protein</fullName>
    </submittedName>
</protein>
<dbReference type="InterPro" id="IPR053157">
    <property type="entry name" value="Sterol_Uptake_Regulator"/>
</dbReference>
<dbReference type="PANTHER" id="PTHR47784">
    <property type="entry name" value="STEROL UPTAKE CONTROL PROTEIN 2"/>
    <property type="match status" value="1"/>
</dbReference>
<accession>A0A9P6I1D3</accession>
<dbReference type="GO" id="GO:0001228">
    <property type="term" value="F:DNA-binding transcription activator activity, RNA polymerase II-specific"/>
    <property type="evidence" value="ECO:0007669"/>
    <property type="project" value="TreeGrafter"/>
</dbReference>